<accession>A0A3P7IX56</accession>
<reference evidence="1 2" key="1">
    <citation type="submission" date="2018-11" db="EMBL/GenBank/DDBJ databases">
        <authorList>
            <consortium name="Pathogen Informatics"/>
        </authorList>
    </citation>
    <scope>NUCLEOTIDE SEQUENCE [LARGE SCALE GENOMIC DNA]</scope>
</reference>
<name>A0A3P7IX56_STRVU</name>
<dbReference type="EMBL" id="UYYB01094773">
    <property type="protein sequence ID" value="VDM74956.1"/>
    <property type="molecule type" value="Genomic_DNA"/>
</dbReference>
<dbReference type="Proteomes" id="UP000270094">
    <property type="component" value="Unassembled WGS sequence"/>
</dbReference>
<feature type="non-terminal residue" evidence="1">
    <location>
        <position position="197"/>
    </location>
</feature>
<gene>
    <name evidence="1" type="ORF">SVUK_LOCUS9954</name>
</gene>
<evidence type="ECO:0000313" key="1">
    <source>
        <dbReference type="EMBL" id="VDM74956.1"/>
    </source>
</evidence>
<organism evidence="1 2">
    <name type="scientific">Strongylus vulgaris</name>
    <name type="common">Blood worm</name>
    <dbReference type="NCBI Taxonomy" id="40348"/>
    <lineage>
        <taxon>Eukaryota</taxon>
        <taxon>Metazoa</taxon>
        <taxon>Ecdysozoa</taxon>
        <taxon>Nematoda</taxon>
        <taxon>Chromadorea</taxon>
        <taxon>Rhabditida</taxon>
        <taxon>Rhabditina</taxon>
        <taxon>Rhabditomorpha</taxon>
        <taxon>Strongyloidea</taxon>
        <taxon>Strongylidae</taxon>
        <taxon>Strongylus</taxon>
    </lineage>
</organism>
<evidence type="ECO:0000313" key="2">
    <source>
        <dbReference type="Proteomes" id="UP000270094"/>
    </source>
</evidence>
<proteinExistence type="predicted"/>
<dbReference type="OrthoDB" id="5830114at2759"/>
<protein>
    <submittedName>
        <fullName evidence="1">Uncharacterized protein</fullName>
    </submittedName>
</protein>
<dbReference type="AlphaFoldDB" id="A0A3P7IX56"/>
<sequence length="197" mass="21958">MDYSTMFQSSFYYTASYTTGFPTLPCFEDVRDAATPPMFLGLPMPTQPQYYSAFPPSYYQLTTPLPEYPQLPAYPTPAVSAFNTSHFSLTDVASVASTSYYSDTTTHDSWLEHSLTSVDSNDDVVSIAGDCFGSPETPQRFAGNFAPSYRGASPVLLYQIPSTDLCYVYNQIRTVDGSKGHYVCRECYLKKKYVPAK</sequence>
<keyword evidence="2" id="KW-1185">Reference proteome</keyword>